<accession>A0A4C1ZZV6</accession>
<protein>
    <submittedName>
        <fullName evidence="2">Uncharacterized protein</fullName>
    </submittedName>
</protein>
<reference evidence="2 3" key="1">
    <citation type="journal article" date="2019" name="Commun. Biol.">
        <title>The bagworm genome reveals a unique fibroin gene that provides high tensile strength.</title>
        <authorList>
            <person name="Kono N."/>
            <person name="Nakamura H."/>
            <person name="Ohtoshi R."/>
            <person name="Tomita M."/>
            <person name="Numata K."/>
            <person name="Arakawa K."/>
        </authorList>
    </citation>
    <scope>NUCLEOTIDE SEQUENCE [LARGE SCALE GENOMIC DNA]</scope>
</reference>
<dbReference type="AlphaFoldDB" id="A0A4C1ZZV6"/>
<comment type="caution">
    <text evidence="2">The sequence shown here is derived from an EMBL/GenBank/DDBJ whole genome shotgun (WGS) entry which is preliminary data.</text>
</comment>
<dbReference type="EMBL" id="BGZK01002356">
    <property type="protein sequence ID" value="GBP93248.1"/>
    <property type="molecule type" value="Genomic_DNA"/>
</dbReference>
<evidence type="ECO:0000256" key="1">
    <source>
        <dbReference type="SAM" id="MobiDB-lite"/>
    </source>
</evidence>
<name>A0A4C1ZZV6_EUMVA</name>
<dbReference type="Proteomes" id="UP000299102">
    <property type="component" value="Unassembled WGS sequence"/>
</dbReference>
<sequence>MFRKKEQNLTKLTTVTAYEISRSFHDNVCIVCASISKSVSTTQQSIKSSRSGKLERKAESEDNDQINNILKSKHITPAQSNTEKRINCLDSQSNAELTARDNGLGGIGTLHTPRPLAAANRDETYGLPAAVPPLLNL</sequence>
<proteinExistence type="predicted"/>
<evidence type="ECO:0000313" key="3">
    <source>
        <dbReference type="Proteomes" id="UP000299102"/>
    </source>
</evidence>
<gene>
    <name evidence="2" type="ORF">EVAR_62014_1</name>
</gene>
<evidence type="ECO:0000313" key="2">
    <source>
        <dbReference type="EMBL" id="GBP93248.1"/>
    </source>
</evidence>
<feature type="compositionally biased region" description="Polar residues" evidence="1">
    <location>
        <begin position="42"/>
        <end position="51"/>
    </location>
</feature>
<organism evidence="2 3">
    <name type="scientific">Eumeta variegata</name>
    <name type="common">Bagworm moth</name>
    <name type="synonym">Eumeta japonica</name>
    <dbReference type="NCBI Taxonomy" id="151549"/>
    <lineage>
        <taxon>Eukaryota</taxon>
        <taxon>Metazoa</taxon>
        <taxon>Ecdysozoa</taxon>
        <taxon>Arthropoda</taxon>
        <taxon>Hexapoda</taxon>
        <taxon>Insecta</taxon>
        <taxon>Pterygota</taxon>
        <taxon>Neoptera</taxon>
        <taxon>Endopterygota</taxon>
        <taxon>Lepidoptera</taxon>
        <taxon>Glossata</taxon>
        <taxon>Ditrysia</taxon>
        <taxon>Tineoidea</taxon>
        <taxon>Psychidae</taxon>
        <taxon>Oiketicinae</taxon>
        <taxon>Eumeta</taxon>
    </lineage>
</organism>
<feature type="region of interest" description="Disordered" evidence="1">
    <location>
        <begin position="42"/>
        <end position="62"/>
    </location>
</feature>
<keyword evidence="3" id="KW-1185">Reference proteome</keyword>